<evidence type="ECO:0000313" key="2">
    <source>
        <dbReference type="EMBL" id="RKO87068.1"/>
    </source>
</evidence>
<feature type="region of interest" description="Disordered" evidence="1">
    <location>
        <begin position="288"/>
        <end position="310"/>
    </location>
</feature>
<feature type="region of interest" description="Disordered" evidence="1">
    <location>
        <begin position="67"/>
        <end position="87"/>
    </location>
</feature>
<dbReference type="Proteomes" id="UP000269721">
    <property type="component" value="Unassembled WGS sequence"/>
</dbReference>
<dbReference type="EMBL" id="KZ997709">
    <property type="protein sequence ID" value="RKO87068.1"/>
    <property type="molecule type" value="Genomic_DNA"/>
</dbReference>
<sequence length="310" mass="34088">MSLPMLTLSPPINSSGFMSTSPSPRPIRFSPKAAMSQSVPVHSRDPLQTHYQALLYFGASTRPSTTDCPQPTPLKWIPPAPPPSTPTTSVYRGLQVKATGWDFIDDPGHPGGVREACQCMSIEARTGLNCCASVGSQHGWFNLDGNPAVRTLHRLPRGRTRKLCTESAHQISTPLRLTPYTAFLETNMQFNDQSLLSHSSRFHSAHNPEISTGDMMEAFKCATSHLPPSPAQPYTATPVEPRIHSSEPKWYQDPTIPKYTKLIGERREEPPGNCMDTDNHRERVCRAEQGAGIPSRGAPQRRPCAKPAST</sequence>
<feature type="region of interest" description="Disordered" evidence="1">
    <location>
        <begin position="1"/>
        <end position="26"/>
    </location>
</feature>
<feature type="region of interest" description="Disordered" evidence="1">
    <location>
        <begin position="230"/>
        <end position="251"/>
    </location>
</feature>
<evidence type="ECO:0000313" key="3">
    <source>
        <dbReference type="Proteomes" id="UP000269721"/>
    </source>
</evidence>
<organism evidence="2 3">
    <name type="scientific">Blyttiomyces helicus</name>
    <dbReference type="NCBI Taxonomy" id="388810"/>
    <lineage>
        <taxon>Eukaryota</taxon>
        <taxon>Fungi</taxon>
        <taxon>Fungi incertae sedis</taxon>
        <taxon>Chytridiomycota</taxon>
        <taxon>Chytridiomycota incertae sedis</taxon>
        <taxon>Chytridiomycetes</taxon>
        <taxon>Chytridiomycetes incertae sedis</taxon>
        <taxon>Blyttiomyces</taxon>
    </lineage>
</organism>
<protein>
    <submittedName>
        <fullName evidence="2">Uncharacterized protein</fullName>
    </submittedName>
</protein>
<dbReference type="AlphaFoldDB" id="A0A4P9W7P5"/>
<name>A0A4P9W7P5_9FUNG</name>
<gene>
    <name evidence="2" type="ORF">BDK51DRAFT_51268</name>
</gene>
<proteinExistence type="predicted"/>
<accession>A0A4P9W7P5</accession>
<evidence type="ECO:0000256" key="1">
    <source>
        <dbReference type="SAM" id="MobiDB-lite"/>
    </source>
</evidence>
<reference evidence="3" key="1">
    <citation type="journal article" date="2018" name="Nat. Microbiol.">
        <title>Leveraging single-cell genomics to expand the fungal tree of life.</title>
        <authorList>
            <person name="Ahrendt S.R."/>
            <person name="Quandt C.A."/>
            <person name="Ciobanu D."/>
            <person name="Clum A."/>
            <person name="Salamov A."/>
            <person name="Andreopoulos B."/>
            <person name="Cheng J.F."/>
            <person name="Woyke T."/>
            <person name="Pelin A."/>
            <person name="Henrissat B."/>
            <person name="Reynolds N.K."/>
            <person name="Benny G.L."/>
            <person name="Smith M.E."/>
            <person name="James T.Y."/>
            <person name="Grigoriev I.V."/>
        </authorList>
    </citation>
    <scope>NUCLEOTIDE SEQUENCE [LARGE SCALE GENOMIC DNA]</scope>
</reference>
<feature type="compositionally biased region" description="Polar residues" evidence="1">
    <location>
        <begin position="10"/>
        <end position="22"/>
    </location>
</feature>
<keyword evidence="3" id="KW-1185">Reference proteome</keyword>
<feature type="compositionally biased region" description="Pro residues" evidence="1">
    <location>
        <begin position="70"/>
        <end position="85"/>
    </location>
</feature>